<dbReference type="EMBL" id="CAJVPP010000342">
    <property type="protein sequence ID" value="CAG8471654.1"/>
    <property type="molecule type" value="Genomic_DNA"/>
</dbReference>
<evidence type="ECO:0000256" key="6">
    <source>
        <dbReference type="ARBA" id="ARBA00023055"/>
    </source>
</evidence>
<keyword evidence="4 10" id="KW-0812">Transmembrane</keyword>
<evidence type="ECO:0000256" key="5">
    <source>
        <dbReference type="ARBA" id="ARBA00022787"/>
    </source>
</evidence>
<keyword evidence="3 10" id="KW-1134">Transmembrane beta strand</keyword>
<comment type="domain">
    <text evidence="10">Lacks alpha-helical transmembrane segments, suggesting that it resides in the membrane via beta-sheet conformations similar to those predicted for other outer membrane proteins and porin.</text>
</comment>
<evidence type="ECO:0000256" key="7">
    <source>
        <dbReference type="ARBA" id="ARBA00023121"/>
    </source>
</evidence>
<evidence type="ECO:0000256" key="8">
    <source>
        <dbReference type="ARBA" id="ARBA00023128"/>
    </source>
</evidence>
<dbReference type="AlphaFoldDB" id="A0A9N8VZE6"/>
<dbReference type="PANTHER" id="PTHR28185:SF1">
    <property type="entry name" value="MITOCHONDRIAL DISTRIBUTION AND MORPHOLOGY PROTEIN 34"/>
    <property type="match status" value="1"/>
</dbReference>
<comment type="subcellular location">
    <subcellularLocation>
        <location evidence="1">Membrane</location>
    </subcellularLocation>
    <subcellularLocation>
        <location evidence="10">Mitochondrion outer membrane</location>
        <topology evidence="10">Multi-pass membrane protein</topology>
    </subcellularLocation>
    <text evidence="10">The ERMES/MDM complex localizes to a few discrete foci (around 10 per single cell), that represent mitochondria-endoplasmic reticulum junctions. These foci are often found next to mtDNA nucleoids.</text>
</comment>
<dbReference type="InterPro" id="IPR058825">
    <property type="entry name" value="MDM34_N"/>
</dbReference>
<feature type="domain" description="SMP-LTD" evidence="11">
    <location>
        <begin position="1"/>
        <end position="193"/>
    </location>
</feature>
<dbReference type="GO" id="GO:0007005">
    <property type="term" value="P:mitochondrion organization"/>
    <property type="evidence" value="ECO:0007669"/>
    <property type="project" value="InterPro"/>
</dbReference>
<sequence length="547" mass="62457">MAFKFNWPDFTTEFVDQAKQLLTTALNKSNKPANIVDHIVVKDLNMGTKAPELEIMEIGELAVDKFRGIFKLIYSGDAHLTLQTKVQANPMNSNKSDVSMYTRRGILAADQPLVVPMLLRLSNLKLRGIIVLVISKQKGITLVFKNDPLEKVDVTSTFDSISSIQRFLQTEIEKRLRIMFQEDLPSIVHQLSLQKWLNVSKRKEETTLKRELSEKDHNFDRNPLHHLPENTPYDTMSMPDLRYHTPLSTPSSEFSSISPESSYYAEDSYSNMGDLDSLDGYPGCSTYSNFGDLFDRQKEEGLKAISQPDKDHHSDINRPRVFHRQRFLVSPKPQRRDSLPTWLPSIQQEQSYDVRKPLRRHVLNEVNHQLSPIITASQFVETVSLASNKMTAANLQRHNQYQVSERTQPSHHSFLSPNTSNNLPCDGSLNSSVHDFNHMKTQTCTNEHDILLRRQEIVLQPSETSVAAQLATLMNSNHTISPYTRTLQHLTFRSFPHPANKTLTNKRKLPGKVVVKRNILKFPGLTTGFGQCNNNVNDPDNKDFNEI</sequence>
<keyword evidence="6" id="KW-0445">Lipid transport</keyword>
<keyword evidence="13" id="KW-1185">Reference proteome</keyword>
<keyword evidence="8 10" id="KW-0496">Mitochondrion</keyword>
<dbReference type="GO" id="GO:0008289">
    <property type="term" value="F:lipid binding"/>
    <property type="evidence" value="ECO:0007669"/>
    <property type="project" value="UniProtKB-KW"/>
</dbReference>
<dbReference type="GO" id="GO:1990456">
    <property type="term" value="P:mitochondrion-endoplasmic reticulum membrane tethering"/>
    <property type="evidence" value="ECO:0007669"/>
    <property type="project" value="TreeGrafter"/>
</dbReference>
<keyword evidence="5 10" id="KW-1000">Mitochondrion outer membrane</keyword>
<dbReference type="HAMAP" id="MF_03105">
    <property type="entry name" value="Mdm34"/>
    <property type="match status" value="1"/>
</dbReference>
<keyword evidence="2" id="KW-0813">Transport</keyword>
<comment type="function">
    <text evidence="10">Component of the ERMES/MDM complex, which serves as a molecular tether to connect the endoplasmic reticulum (ER) and mitochondria. Components of this complex are involved in the control of mitochondrial shape and protein biogenesis, and function in nonvesicular lipid trafficking between the ER and mitochondria. MDM34 is required for the interaction of the ER-resident membrane protein MMM1 and the outer mitochondrial membrane-resident beta-barrel protein MDM10.</text>
</comment>
<evidence type="ECO:0000256" key="2">
    <source>
        <dbReference type="ARBA" id="ARBA00022448"/>
    </source>
</evidence>
<dbReference type="Pfam" id="PF26545">
    <property type="entry name" value="Mdm34_N"/>
    <property type="match status" value="1"/>
</dbReference>
<proteinExistence type="inferred from homology"/>
<dbReference type="GO" id="GO:0032865">
    <property type="term" value="C:ERMES complex"/>
    <property type="evidence" value="ECO:0007669"/>
    <property type="project" value="UniProtKB-UniRule"/>
</dbReference>
<comment type="subunit">
    <text evidence="10">Component of the ER-mitochondria encounter structure (ERMES) or MDM complex, composed of MMM1, MDM10, MDM12 and MDM34.</text>
</comment>
<keyword evidence="9 10" id="KW-0472">Membrane</keyword>
<evidence type="ECO:0000256" key="4">
    <source>
        <dbReference type="ARBA" id="ARBA00022692"/>
    </source>
</evidence>
<keyword evidence="7" id="KW-0446">Lipid-binding</keyword>
<evidence type="ECO:0000313" key="12">
    <source>
        <dbReference type="EMBL" id="CAG8471654.1"/>
    </source>
</evidence>
<protein>
    <recommendedName>
        <fullName evidence="10">Mitochondrial distribution and morphology protein 34</fullName>
    </recommendedName>
</protein>
<evidence type="ECO:0000259" key="11">
    <source>
        <dbReference type="PROSITE" id="PS51847"/>
    </source>
</evidence>
<comment type="caution">
    <text evidence="12">The sequence shown here is derived from an EMBL/GenBank/DDBJ whole genome shotgun (WGS) entry which is preliminary data.</text>
</comment>
<accession>A0A9N8VZE6</accession>
<evidence type="ECO:0000256" key="1">
    <source>
        <dbReference type="ARBA" id="ARBA00004370"/>
    </source>
</evidence>
<dbReference type="InterPro" id="IPR027536">
    <property type="entry name" value="MDM34"/>
</dbReference>
<evidence type="ECO:0000256" key="3">
    <source>
        <dbReference type="ARBA" id="ARBA00022452"/>
    </source>
</evidence>
<dbReference type="PANTHER" id="PTHR28185">
    <property type="entry name" value="MITOCHONDRIAL DISTRIBUTION AND MORPHOLOGY PROTEIN 34"/>
    <property type="match status" value="1"/>
</dbReference>
<dbReference type="GO" id="GO:0015914">
    <property type="term" value="P:phospholipid transport"/>
    <property type="evidence" value="ECO:0007669"/>
    <property type="project" value="TreeGrafter"/>
</dbReference>
<dbReference type="InterPro" id="IPR031468">
    <property type="entry name" value="SMP_LBD"/>
</dbReference>
<dbReference type="PROSITE" id="PS51847">
    <property type="entry name" value="SMP"/>
    <property type="match status" value="1"/>
</dbReference>
<dbReference type="CDD" id="cd21673">
    <property type="entry name" value="SMP_Mdm34"/>
    <property type="match status" value="1"/>
</dbReference>
<evidence type="ECO:0000256" key="10">
    <source>
        <dbReference type="HAMAP-Rule" id="MF_03105"/>
    </source>
</evidence>
<comment type="similarity">
    <text evidence="10">Belongs to the MDM34 family.</text>
</comment>
<name>A0A9N8VZE6_FUNMO</name>
<evidence type="ECO:0000256" key="9">
    <source>
        <dbReference type="ARBA" id="ARBA00023136"/>
    </source>
</evidence>
<organism evidence="12 13">
    <name type="scientific">Funneliformis mosseae</name>
    <name type="common">Endomycorrhizal fungus</name>
    <name type="synonym">Glomus mosseae</name>
    <dbReference type="NCBI Taxonomy" id="27381"/>
    <lineage>
        <taxon>Eukaryota</taxon>
        <taxon>Fungi</taxon>
        <taxon>Fungi incertae sedis</taxon>
        <taxon>Mucoromycota</taxon>
        <taxon>Glomeromycotina</taxon>
        <taxon>Glomeromycetes</taxon>
        <taxon>Glomerales</taxon>
        <taxon>Glomeraceae</taxon>
        <taxon>Funneliformis</taxon>
    </lineage>
</organism>
<gene>
    <name evidence="10" type="primary">MDM34</name>
    <name evidence="12" type="ORF">FMOSSE_LOCUS2545</name>
</gene>
<dbReference type="Proteomes" id="UP000789375">
    <property type="component" value="Unassembled WGS sequence"/>
</dbReference>
<evidence type="ECO:0000313" key="13">
    <source>
        <dbReference type="Proteomes" id="UP000789375"/>
    </source>
</evidence>
<reference evidence="12" key="1">
    <citation type="submission" date="2021-06" db="EMBL/GenBank/DDBJ databases">
        <authorList>
            <person name="Kallberg Y."/>
            <person name="Tangrot J."/>
            <person name="Rosling A."/>
        </authorList>
    </citation>
    <scope>NUCLEOTIDE SEQUENCE</scope>
    <source>
        <strain evidence="12">87-6 pot B 2015</strain>
    </source>
</reference>